<dbReference type="InterPro" id="IPR009057">
    <property type="entry name" value="Homeodomain-like_sf"/>
</dbReference>
<dbReference type="InterPro" id="IPR055247">
    <property type="entry name" value="InsJ-like_HTH"/>
</dbReference>
<name>A0A1M6ICG9_MALRU</name>
<dbReference type="AlphaFoldDB" id="A0A1M6ICG9"/>
<feature type="non-terminal residue" evidence="2">
    <location>
        <position position="104"/>
    </location>
</feature>
<evidence type="ECO:0000313" key="2">
    <source>
        <dbReference type="EMBL" id="SHJ32125.1"/>
    </source>
</evidence>
<organism evidence="2 3">
    <name type="scientific">Malonomonas rubra DSM 5091</name>
    <dbReference type="NCBI Taxonomy" id="1122189"/>
    <lineage>
        <taxon>Bacteria</taxon>
        <taxon>Pseudomonadati</taxon>
        <taxon>Thermodesulfobacteriota</taxon>
        <taxon>Desulfuromonadia</taxon>
        <taxon>Desulfuromonadales</taxon>
        <taxon>Geopsychrobacteraceae</taxon>
        <taxon>Malonomonas</taxon>
    </lineage>
</organism>
<dbReference type="Proteomes" id="UP000184171">
    <property type="component" value="Unassembled WGS sequence"/>
</dbReference>
<reference evidence="2 3" key="1">
    <citation type="submission" date="2016-11" db="EMBL/GenBank/DDBJ databases">
        <authorList>
            <person name="Jaros S."/>
            <person name="Januszkiewicz K."/>
            <person name="Wedrychowicz H."/>
        </authorList>
    </citation>
    <scope>NUCLEOTIDE SEQUENCE [LARGE SCALE GENOMIC DNA]</scope>
    <source>
        <strain evidence="2 3">DSM 5091</strain>
    </source>
</reference>
<dbReference type="Gene3D" id="1.10.10.10">
    <property type="entry name" value="Winged helix-like DNA-binding domain superfamily/Winged helix DNA-binding domain"/>
    <property type="match status" value="1"/>
</dbReference>
<accession>A0A1M6ICG9</accession>
<evidence type="ECO:0000259" key="1">
    <source>
        <dbReference type="Pfam" id="PF13518"/>
    </source>
</evidence>
<protein>
    <recommendedName>
        <fullName evidence="1">Insertion element IS150 protein InsJ-like helix-turn-helix domain-containing protein</fullName>
    </recommendedName>
</protein>
<dbReference type="STRING" id="1122189.SAMN02745165_02113"/>
<dbReference type="RefSeq" id="WP_072908652.1">
    <property type="nucleotide sequence ID" value="NZ_FQZT01000006.1"/>
</dbReference>
<dbReference type="SUPFAM" id="SSF46689">
    <property type="entry name" value="Homeodomain-like"/>
    <property type="match status" value="1"/>
</dbReference>
<keyword evidence="3" id="KW-1185">Reference proteome</keyword>
<gene>
    <name evidence="2" type="ORF">SAMN02745165_02113</name>
</gene>
<dbReference type="Pfam" id="PF13518">
    <property type="entry name" value="HTH_28"/>
    <property type="match status" value="1"/>
</dbReference>
<feature type="domain" description="Insertion element IS150 protein InsJ-like helix-turn-helix" evidence="1">
    <location>
        <begin position="20"/>
        <end position="56"/>
    </location>
</feature>
<sequence length="104" mass="12467">MDKSDRQRKRRTQRDYTMGFKLKVVDAVEKGDMSYKQAQKIYGIQGRSTVLTWLRKHGKMDWTQPVRHVMPQSPKDKETPAQKIKRLERELADEHLRNRLLNEM</sequence>
<evidence type="ECO:0000313" key="3">
    <source>
        <dbReference type="Proteomes" id="UP000184171"/>
    </source>
</evidence>
<proteinExistence type="predicted"/>
<dbReference type="InterPro" id="IPR036388">
    <property type="entry name" value="WH-like_DNA-bd_sf"/>
</dbReference>
<dbReference type="EMBL" id="FQZT01000006">
    <property type="protein sequence ID" value="SHJ32125.1"/>
    <property type="molecule type" value="Genomic_DNA"/>
</dbReference>